<proteinExistence type="predicted"/>
<evidence type="ECO:0000313" key="2">
    <source>
        <dbReference type="EMBL" id="CUN48466.1"/>
    </source>
</evidence>
<gene>
    <name evidence="3" type="primary">spoIIR</name>
    <name evidence="3" type="ORF">EAI93_09850</name>
    <name evidence="2" type="ORF">ERS852456_00014</name>
</gene>
<dbReference type="InterPro" id="IPR014202">
    <property type="entry name" value="Spore_II_R"/>
</dbReference>
<dbReference type="Proteomes" id="UP000292665">
    <property type="component" value="Unassembled WGS sequence"/>
</dbReference>
<reference evidence="2 4" key="1">
    <citation type="submission" date="2015-09" db="EMBL/GenBank/DDBJ databases">
        <authorList>
            <consortium name="Pathogen Informatics"/>
        </authorList>
    </citation>
    <scope>NUCLEOTIDE SEQUENCE [LARGE SCALE GENOMIC DNA]</scope>
    <source>
        <strain evidence="2 4">2789STDY5834841</strain>
    </source>
</reference>
<keyword evidence="1" id="KW-0472">Membrane</keyword>
<evidence type="ECO:0000256" key="1">
    <source>
        <dbReference type="SAM" id="Phobius"/>
    </source>
</evidence>
<dbReference type="NCBIfam" id="TIGR02837">
    <property type="entry name" value="spore_II_R"/>
    <property type="match status" value="1"/>
</dbReference>
<evidence type="ECO:0000313" key="5">
    <source>
        <dbReference type="Proteomes" id="UP000292665"/>
    </source>
</evidence>
<reference evidence="3 5" key="2">
    <citation type="journal article" date="2019" name="Science, e1252229">
        <title>Invertible promoters mediate bacterial phase variation, antibiotic resistance, and host adaptation in the gut.</title>
        <authorList>
            <person name="Jiang X."/>
            <person name="Hall A.B."/>
            <person name="Arthur T.D."/>
            <person name="Plichta D.R."/>
            <person name="Covington C.T."/>
            <person name="Poyet M."/>
            <person name="Crothers J."/>
            <person name="Moses P.L."/>
            <person name="Tolonen A.C."/>
            <person name="Vlamakis H."/>
            <person name="Alm E.J."/>
            <person name="Xavier R.J."/>
        </authorList>
    </citation>
    <scope>NUCLEOTIDE SEQUENCE [LARGE SCALE GENOMIC DNA]</scope>
    <source>
        <strain evidence="5">aa_0143</strain>
        <strain evidence="3">Aa_0143</strain>
    </source>
</reference>
<dbReference type="EMBL" id="CYZO01000001">
    <property type="protein sequence ID" value="CUN48466.1"/>
    <property type="molecule type" value="Genomic_DNA"/>
</dbReference>
<dbReference type="GeneID" id="97328155"/>
<sequence length="241" mass="27955">MDRTKIKDQFGQFGRRREYGADDDRTTSRQMKKSRRMCAAAAVLFAFAAAFALTTAVYRMDAKAQSDLQRRLSEEVLRFHVLANSDSREDQALKLKVRDKVLEFLEANMADEQHMTEDETVMWIREHIDEIEDVSRRCVAEENYDYPVTAAVTTCWFPDKTYGDVTFPAGNYEALRIEIGSAKGHNWWCVLYPSLCFRDAANAVVPNEGKEKLKHVLTEEEYSEITAGTEFKISWYFWKKK</sequence>
<evidence type="ECO:0000313" key="4">
    <source>
        <dbReference type="Proteomes" id="UP000095787"/>
    </source>
</evidence>
<dbReference type="EMBL" id="RCYR01000019">
    <property type="protein sequence ID" value="RYS78950.1"/>
    <property type="molecule type" value="Genomic_DNA"/>
</dbReference>
<dbReference type="Proteomes" id="UP000095787">
    <property type="component" value="Unassembled WGS sequence"/>
</dbReference>
<keyword evidence="1" id="KW-0812">Transmembrane</keyword>
<evidence type="ECO:0000313" key="3">
    <source>
        <dbReference type="EMBL" id="RYS78950.1"/>
    </source>
</evidence>
<organism evidence="2 4">
    <name type="scientific">[Ruminococcus] torques</name>
    <dbReference type="NCBI Taxonomy" id="33039"/>
    <lineage>
        <taxon>Bacteria</taxon>
        <taxon>Bacillati</taxon>
        <taxon>Bacillota</taxon>
        <taxon>Clostridia</taxon>
        <taxon>Lachnospirales</taxon>
        <taxon>Lachnospiraceae</taxon>
        <taxon>Mediterraneibacter</taxon>
    </lineage>
</organism>
<protein>
    <submittedName>
        <fullName evidence="2">Stage II sporulation protein R</fullName>
    </submittedName>
</protein>
<dbReference type="Pfam" id="PF09551">
    <property type="entry name" value="Spore_II_R"/>
    <property type="match status" value="1"/>
</dbReference>
<feature type="transmembrane region" description="Helical" evidence="1">
    <location>
        <begin position="38"/>
        <end position="58"/>
    </location>
</feature>
<keyword evidence="1" id="KW-1133">Transmembrane helix</keyword>
<dbReference type="RefSeq" id="WP_004844906.1">
    <property type="nucleotide sequence ID" value="NZ_AP028249.1"/>
</dbReference>
<dbReference type="AlphaFoldDB" id="A0A173XBN2"/>
<accession>A0A173XBN2</accession>
<name>A0A173XBN2_9FIRM</name>